<protein>
    <recommendedName>
        <fullName evidence="3">Lanthionine synthetase</fullName>
    </recommendedName>
</protein>
<evidence type="ECO:0000313" key="2">
    <source>
        <dbReference type="Proteomes" id="UP000831785"/>
    </source>
</evidence>
<keyword evidence="2" id="KW-1185">Reference proteome</keyword>
<organism evidence="1 2">
    <name type="scientific">Hymenobacter cellulosivorans</name>
    <dbReference type="NCBI Taxonomy" id="2932249"/>
    <lineage>
        <taxon>Bacteria</taxon>
        <taxon>Pseudomonadati</taxon>
        <taxon>Bacteroidota</taxon>
        <taxon>Cytophagia</taxon>
        <taxon>Cytophagales</taxon>
        <taxon>Hymenobacteraceae</taxon>
        <taxon>Hymenobacter</taxon>
    </lineage>
</organism>
<evidence type="ECO:0000313" key="1">
    <source>
        <dbReference type="EMBL" id="UOQ52369.1"/>
    </source>
</evidence>
<gene>
    <name evidence="1" type="ORF">MUN80_21755</name>
</gene>
<dbReference type="EMBL" id="CP095049">
    <property type="protein sequence ID" value="UOQ52369.1"/>
    <property type="molecule type" value="Genomic_DNA"/>
</dbReference>
<dbReference type="SMART" id="SM01260">
    <property type="entry name" value="LANC_like"/>
    <property type="match status" value="1"/>
</dbReference>
<dbReference type="Pfam" id="PF05147">
    <property type="entry name" value="LANC_like"/>
    <property type="match status" value="1"/>
</dbReference>
<reference evidence="1 2" key="1">
    <citation type="submission" date="2022-04" db="EMBL/GenBank/DDBJ databases">
        <title>Hymenobacter sp. isolated from the air.</title>
        <authorList>
            <person name="Won M."/>
            <person name="Lee C.-M."/>
            <person name="Woen H.-Y."/>
            <person name="Kwon S.-W."/>
        </authorList>
    </citation>
    <scope>NUCLEOTIDE SEQUENCE [LARGE SCALE GENOMIC DNA]</scope>
    <source>
        <strain evidence="2">5116 S-27</strain>
    </source>
</reference>
<evidence type="ECO:0008006" key="3">
    <source>
        <dbReference type="Google" id="ProtNLM"/>
    </source>
</evidence>
<dbReference type="Proteomes" id="UP000831785">
    <property type="component" value="Chromosome"/>
</dbReference>
<dbReference type="RefSeq" id="WP_244716306.1">
    <property type="nucleotide sequence ID" value="NZ_CP095049.1"/>
</dbReference>
<dbReference type="InterPro" id="IPR007822">
    <property type="entry name" value="LANC-like"/>
</dbReference>
<name>A0ABY4F7D9_9BACT</name>
<dbReference type="Gene3D" id="1.50.10.20">
    <property type="match status" value="1"/>
</dbReference>
<accession>A0ABY4F7D9</accession>
<dbReference type="PANTHER" id="PTHR12736:SF7">
    <property type="entry name" value="LANC-LIKE PROTEIN 3"/>
    <property type="match status" value="1"/>
</dbReference>
<dbReference type="SUPFAM" id="SSF158745">
    <property type="entry name" value="LanC-like"/>
    <property type="match status" value="1"/>
</dbReference>
<proteinExistence type="predicted"/>
<sequence length="385" mass="44244">MNNLFVKQFEFNQTVIESRSPEHDSLLDGNLSLCYYYAFLYKMTNVEKYRDAAFRLIEEVFNAINKNEARLYGSSYASGIAGFAYTTTIVNEILDLGIDLHDELFDLDGYLMESLMLDLKSDKLDCLHSGFGIVHYFITRTNKNSNDVIKAICNKAKITSEGLWFENIVESESKDRNVANLSTAHGLTGMLLILLNSLEYTEHKLLVEETIKEGVRFILNNSIANKPSNERGNFYSKINFNNNTFEMYPRLAWCYGDLGVIVLLYKCHAYFNNADYKTIADRAGLSTINNRSKELSWVDDPFFCHGSSGVSMMYKVLYKYSNIPQYKESQQFWINKTLDFFKNINTSHDIYQKKHSTIDGLLGVNLSIASNLNDSNDDWLSMFFL</sequence>
<dbReference type="PRINTS" id="PR01950">
    <property type="entry name" value="LANCSUPER"/>
</dbReference>
<dbReference type="PANTHER" id="PTHR12736">
    <property type="entry name" value="LANC-LIKE PROTEIN"/>
    <property type="match status" value="1"/>
</dbReference>